<dbReference type="InterPro" id="IPR007688">
    <property type="entry name" value="Conjugal_tfr_TrbL/VirB6"/>
</dbReference>
<keyword evidence="2 4" id="KW-1133">Transmembrane helix</keyword>
<evidence type="ECO:0000256" key="5">
    <source>
        <dbReference type="SAM" id="SignalP"/>
    </source>
</evidence>
<keyword evidence="7" id="KW-1185">Reference proteome</keyword>
<evidence type="ECO:0000313" key="7">
    <source>
        <dbReference type="Proteomes" id="UP000184476"/>
    </source>
</evidence>
<evidence type="ECO:0000256" key="1">
    <source>
        <dbReference type="ARBA" id="ARBA00022692"/>
    </source>
</evidence>
<reference evidence="6 7" key="1">
    <citation type="submission" date="2016-11" db="EMBL/GenBank/DDBJ databases">
        <authorList>
            <person name="Jaros S."/>
            <person name="Januszkiewicz K."/>
            <person name="Wedrychowicz H."/>
        </authorList>
    </citation>
    <scope>NUCLEOTIDE SEQUENCE [LARGE SCALE GENOMIC DNA]</scope>
    <source>
        <strain evidence="6 7">DSM 44666</strain>
    </source>
</reference>
<evidence type="ECO:0000313" key="6">
    <source>
        <dbReference type="EMBL" id="SHE82114.1"/>
    </source>
</evidence>
<dbReference type="STRING" id="112248.SAMN05444392_103278"/>
<dbReference type="Proteomes" id="UP000184476">
    <property type="component" value="Unassembled WGS sequence"/>
</dbReference>
<dbReference type="RefSeq" id="WP_073154356.1">
    <property type="nucleotide sequence ID" value="NZ_FQVL01000003.1"/>
</dbReference>
<dbReference type="Pfam" id="PF04610">
    <property type="entry name" value="TrbL"/>
    <property type="match status" value="1"/>
</dbReference>
<feature type="transmembrane region" description="Helical" evidence="4">
    <location>
        <begin position="165"/>
        <end position="183"/>
    </location>
</feature>
<organism evidence="6 7">
    <name type="scientific">Seinonella peptonophila</name>
    <dbReference type="NCBI Taxonomy" id="112248"/>
    <lineage>
        <taxon>Bacteria</taxon>
        <taxon>Bacillati</taxon>
        <taxon>Bacillota</taxon>
        <taxon>Bacilli</taxon>
        <taxon>Bacillales</taxon>
        <taxon>Thermoactinomycetaceae</taxon>
        <taxon>Seinonella</taxon>
    </lineage>
</organism>
<dbReference type="NCBIfam" id="NF046089">
    <property type="entry name" value="CD3337_EF1877"/>
    <property type="match status" value="1"/>
</dbReference>
<proteinExistence type="predicted"/>
<keyword evidence="3 4" id="KW-0472">Membrane</keyword>
<dbReference type="EMBL" id="FQVL01000003">
    <property type="protein sequence ID" value="SHE82114.1"/>
    <property type="molecule type" value="Genomic_DNA"/>
</dbReference>
<keyword evidence="1 4" id="KW-0812">Transmembrane</keyword>
<sequence length="484" mass="53827">MVKKRYILVCLALIVLACHWIVGTANAAPTTPAPVTNSATQSGQGYDLLSDLSIIFPKERIQKAKSHGYDVKFSKYKPSRYYLEYVPESAGLTDITMQLSNKGNAILHGFNNLFWQALLMWDFTVITVLENSFSLDIVSWFADAVEKAVQQLAGFTGAGFGQSGLWGNFLMLLIICGGAYIAYMGMIQKKTTDAISAMVKSLLILMLAMVFFANAGGVMRYLNDLSSGLSQELMGIGLDLNSTINHEMKYPDEVASFAVADKIYNMLIYQPYLMLQYGKTKEDNSLTKERIEALLNAKVGSNARNQVVAKETDNAMMKDVGIHQRFSMLILLGFSHLILGFMFFIIAGAILVYQFLFVIFALYAPFALLMALYPAWSGVAMNWMKKFVGYQVTKLILGVFLSVLVTMSQFLYGMSPPDKAGYIWTIAMQLILVIGIIWRRKDLFSILSSPVNVSADGNIRALVKKLDGYLGNTAQRIQKFTSRS</sequence>
<protein>
    <submittedName>
        <fullName evidence="6">TrbL/VirB6 plasmid conjugal transfer protein</fullName>
    </submittedName>
</protein>
<feature type="transmembrane region" description="Helical" evidence="4">
    <location>
        <begin position="326"/>
        <end position="346"/>
    </location>
</feature>
<feature type="transmembrane region" description="Helical" evidence="4">
    <location>
        <begin position="352"/>
        <end position="374"/>
    </location>
</feature>
<dbReference type="AlphaFoldDB" id="A0A1M4WLN6"/>
<dbReference type="InterPro" id="IPR058112">
    <property type="entry name" value="CD3337_EF1877-like"/>
</dbReference>
<gene>
    <name evidence="6" type="ORF">SAMN05444392_103278</name>
</gene>
<dbReference type="PROSITE" id="PS51257">
    <property type="entry name" value="PROKAR_LIPOPROTEIN"/>
    <property type="match status" value="1"/>
</dbReference>
<keyword evidence="5" id="KW-0732">Signal</keyword>
<evidence type="ECO:0000256" key="2">
    <source>
        <dbReference type="ARBA" id="ARBA00022989"/>
    </source>
</evidence>
<feature type="transmembrane region" description="Helical" evidence="4">
    <location>
        <begin position="395"/>
        <end position="414"/>
    </location>
</feature>
<feature type="transmembrane region" description="Helical" evidence="4">
    <location>
        <begin position="203"/>
        <end position="222"/>
    </location>
</feature>
<feature type="chain" id="PRO_5013290815" evidence="5">
    <location>
        <begin position="28"/>
        <end position="484"/>
    </location>
</feature>
<name>A0A1M4WLN6_9BACL</name>
<dbReference type="GO" id="GO:0030255">
    <property type="term" value="P:protein secretion by the type IV secretion system"/>
    <property type="evidence" value="ECO:0007669"/>
    <property type="project" value="InterPro"/>
</dbReference>
<feature type="transmembrane region" description="Helical" evidence="4">
    <location>
        <begin position="420"/>
        <end position="438"/>
    </location>
</feature>
<evidence type="ECO:0000256" key="3">
    <source>
        <dbReference type="ARBA" id="ARBA00023136"/>
    </source>
</evidence>
<accession>A0A1M4WLN6</accession>
<feature type="signal peptide" evidence="5">
    <location>
        <begin position="1"/>
        <end position="27"/>
    </location>
</feature>
<evidence type="ECO:0000256" key="4">
    <source>
        <dbReference type="SAM" id="Phobius"/>
    </source>
</evidence>